<gene>
    <name evidence="3" type="ORF">O0S08_37225</name>
</gene>
<protein>
    <recommendedName>
        <fullName evidence="5">Lipoprotein</fullName>
    </recommendedName>
</protein>
<accession>A0ABY7GY02</accession>
<sequence>MNTTKSAYTLILIAALAGACSDDGNGGTEASGGSTATTETSSDTSTTGAATTSEPTSTGTTHDHGTTDDHETDHGTETTHDHETTDHATDTSGSTEPASTTEEPSPVADYCACMLTNCHDLYHGTWGEDHHEAEEMCAAAAEAFSAEVLTCRLMQCEAAAGDEALCEGTLQGPPCE</sequence>
<evidence type="ECO:0000256" key="1">
    <source>
        <dbReference type="SAM" id="MobiDB-lite"/>
    </source>
</evidence>
<feature type="compositionally biased region" description="Basic and acidic residues" evidence="1">
    <location>
        <begin position="61"/>
        <end position="89"/>
    </location>
</feature>
<feature type="compositionally biased region" description="Polar residues" evidence="1">
    <location>
        <begin position="92"/>
        <end position="103"/>
    </location>
</feature>
<feature type="compositionally biased region" description="Low complexity" evidence="1">
    <location>
        <begin position="31"/>
        <end position="60"/>
    </location>
</feature>
<reference evidence="3" key="1">
    <citation type="submission" date="2022-11" db="EMBL/GenBank/DDBJ databases">
        <title>Minimal conservation of predation-associated metabolite biosynthetic gene clusters underscores biosynthetic potential of Myxococcota including descriptions for ten novel species: Archangium lansinium sp. nov., Myxococcus landrumus sp. nov., Nannocystis bai.</title>
        <authorList>
            <person name="Ahearne A."/>
            <person name="Stevens C."/>
            <person name="Dowd S."/>
        </authorList>
    </citation>
    <scope>NUCLEOTIDE SEQUENCE</scope>
    <source>
        <strain evidence="3">Fl3</strain>
    </source>
</reference>
<dbReference type="RefSeq" id="WP_269034217.1">
    <property type="nucleotide sequence ID" value="NZ_CP114040.1"/>
</dbReference>
<dbReference type="Proteomes" id="UP001164459">
    <property type="component" value="Chromosome"/>
</dbReference>
<dbReference type="EMBL" id="CP114040">
    <property type="protein sequence ID" value="WAS91858.1"/>
    <property type="molecule type" value="Genomic_DNA"/>
</dbReference>
<evidence type="ECO:0008006" key="5">
    <source>
        <dbReference type="Google" id="ProtNLM"/>
    </source>
</evidence>
<dbReference type="PROSITE" id="PS51257">
    <property type="entry name" value="PROKAR_LIPOPROTEIN"/>
    <property type="match status" value="1"/>
</dbReference>
<evidence type="ECO:0000313" key="3">
    <source>
        <dbReference type="EMBL" id="WAS91858.1"/>
    </source>
</evidence>
<keyword evidence="2" id="KW-0732">Signal</keyword>
<feature type="signal peptide" evidence="2">
    <location>
        <begin position="1"/>
        <end position="21"/>
    </location>
</feature>
<evidence type="ECO:0000313" key="4">
    <source>
        <dbReference type="Proteomes" id="UP001164459"/>
    </source>
</evidence>
<evidence type="ECO:0000256" key="2">
    <source>
        <dbReference type="SAM" id="SignalP"/>
    </source>
</evidence>
<proteinExistence type="predicted"/>
<organism evidence="3 4">
    <name type="scientific">Nannocystis punicea</name>
    <dbReference type="NCBI Taxonomy" id="2995304"/>
    <lineage>
        <taxon>Bacteria</taxon>
        <taxon>Pseudomonadati</taxon>
        <taxon>Myxococcota</taxon>
        <taxon>Polyangia</taxon>
        <taxon>Nannocystales</taxon>
        <taxon>Nannocystaceae</taxon>
        <taxon>Nannocystis</taxon>
    </lineage>
</organism>
<feature type="chain" id="PRO_5045622760" description="Lipoprotein" evidence="2">
    <location>
        <begin position="22"/>
        <end position="176"/>
    </location>
</feature>
<name>A0ABY7GY02_9BACT</name>
<feature type="region of interest" description="Disordered" evidence="1">
    <location>
        <begin position="22"/>
        <end position="105"/>
    </location>
</feature>
<keyword evidence="4" id="KW-1185">Reference proteome</keyword>